<accession>A0ABV8QCT7</accession>
<keyword evidence="4" id="KW-1185">Reference proteome</keyword>
<organism evidence="3 4">
    <name type="scientific">Gryllotalpicola reticulitermitis</name>
    <dbReference type="NCBI Taxonomy" id="1184153"/>
    <lineage>
        <taxon>Bacteria</taxon>
        <taxon>Bacillati</taxon>
        <taxon>Actinomycetota</taxon>
        <taxon>Actinomycetes</taxon>
        <taxon>Micrococcales</taxon>
        <taxon>Microbacteriaceae</taxon>
        <taxon>Gryllotalpicola</taxon>
    </lineage>
</organism>
<dbReference type="PANTHER" id="PTHR11280">
    <property type="entry name" value="GLUCOSAMINE-6-PHOSPHATE ISOMERASE"/>
    <property type="match status" value="1"/>
</dbReference>
<protein>
    <submittedName>
        <fullName evidence="3">6-phosphogluconolactonase</fullName>
        <ecNumber evidence="3">3.1.1.31</ecNumber>
    </submittedName>
</protein>
<dbReference type="InterPro" id="IPR037171">
    <property type="entry name" value="NagB/RpiA_transferase-like"/>
</dbReference>
<name>A0ABV8QCT7_9MICO</name>
<evidence type="ECO:0000259" key="2">
    <source>
        <dbReference type="Pfam" id="PF01182"/>
    </source>
</evidence>
<keyword evidence="3" id="KW-0378">Hydrolase</keyword>
<keyword evidence="1" id="KW-0119">Carbohydrate metabolism</keyword>
<evidence type="ECO:0000256" key="1">
    <source>
        <dbReference type="ARBA" id="ARBA00023277"/>
    </source>
</evidence>
<dbReference type="RefSeq" id="WP_390232366.1">
    <property type="nucleotide sequence ID" value="NZ_JBHSCN010000023.1"/>
</dbReference>
<evidence type="ECO:0000313" key="4">
    <source>
        <dbReference type="Proteomes" id="UP001595900"/>
    </source>
</evidence>
<feature type="domain" description="Glucosamine/galactosamine-6-phosphate isomerase" evidence="2">
    <location>
        <begin position="8"/>
        <end position="228"/>
    </location>
</feature>
<dbReference type="InterPro" id="IPR006148">
    <property type="entry name" value="Glc/Gal-6P_isomerase"/>
</dbReference>
<dbReference type="SUPFAM" id="SSF100950">
    <property type="entry name" value="NagB/RpiA/CoA transferase-like"/>
    <property type="match status" value="1"/>
</dbReference>
<evidence type="ECO:0000313" key="3">
    <source>
        <dbReference type="EMBL" id="MFC4245292.1"/>
    </source>
</evidence>
<comment type="caution">
    <text evidence="3">The sequence shown here is derived from an EMBL/GenBank/DDBJ whole genome shotgun (WGS) entry which is preliminary data.</text>
</comment>
<dbReference type="Gene3D" id="3.40.50.1360">
    <property type="match status" value="1"/>
</dbReference>
<gene>
    <name evidence="3" type="ORF">ACFOYW_18125</name>
</gene>
<dbReference type="GO" id="GO:0017057">
    <property type="term" value="F:6-phosphogluconolactonase activity"/>
    <property type="evidence" value="ECO:0007669"/>
    <property type="project" value="UniProtKB-EC"/>
</dbReference>
<dbReference type="Proteomes" id="UP001595900">
    <property type="component" value="Unassembled WGS sequence"/>
</dbReference>
<dbReference type="InterPro" id="IPR004547">
    <property type="entry name" value="Glucosamine6P_isomerase"/>
</dbReference>
<sequence length="249" mass="26101">MEVRILPDRAGLGAAAAADVADALRATIAQRGAARVVFAAAPSQSEMLAALVRQPGIDWAAVTAFHMDEYVDLDASAPQGFGNWLHTALFDLLPFGEVHYLGTHGDAQTADAYATALAAQPIDVVCLGIGVNGHLAFNDPPVADFDDPKLVKEVELDTECRQQQVDDGCFAALGDVPRRALTLTVPALMAGARLFCVVPGRAKAAAVRDALEGPLGTACPASVLRRHDACTLYLDRESASALEGQKALS</sequence>
<reference evidence="4" key="1">
    <citation type="journal article" date="2019" name="Int. J. Syst. Evol. Microbiol.">
        <title>The Global Catalogue of Microorganisms (GCM) 10K type strain sequencing project: providing services to taxonomists for standard genome sequencing and annotation.</title>
        <authorList>
            <consortium name="The Broad Institute Genomics Platform"/>
            <consortium name="The Broad Institute Genome Sequencing Center for Infectious Disease"/>
            <person name="Wu L."/>
            <person name="Ma J."/>
        </authorList>
    </citation>
    <scope>NUCLEOTIDE SEQUENCE [LARGE SCALE GENOMIC DNA]</scope>
    <source>
        <strain evidence="4">CGMCC 1.10363</strain>
    </source>
</reference>
<dbReference type="Pfam" id="PF01182">
    <property type="entry name" value="Glucosamine_iso"/>
    <property type="match status" value="1"/>
</dbReference>
<dbReference type="EMBL" id="JBHSCN010000023">
    <property type="protein sequence ID" value="MFC4245292.1"/>
    <property type="molecule type" value="Genomic_DNA"/>
</dbReference>
<dbReference type="PANTHER" id="PTHR11280:SF6">
    <property type="entry name" value="GLUCOSAMINE-6-PHOSPHATE ISOMERASE NAGB"/>
    <property type="match status" value="1"/>
</dbReference>
<proteinExistence type="predicted"/>
<dbReference type="EC" id="3.1.1.31" evidence="3"/>